<evidence type="ECO:0000313" key="5">
    <source>
        <dbReference type="EMBL" id="RGR27196.1"/>
    </source>
</evidence>
<dbReference type="GO" id="GO:0052757">
    <property type="term" value="F:chondroitin hydrolase activity"/>
    <property type="evidence" value="ECO:0007669"/>
    <property type="project" value="TreeGrafter"/>
</dbReference>
<sequence length="430" mass="48762">MKKISLSCFVAVVALCVFSGCSPKQPEKDYTWLKQGIETAALQLKFTVAEIGDSIRLPRSIWTGYDTDFLCRQLDKKQLTGKDSARLKPIHDNLGSRRYCFSIYDWTSGFFPGNLWLAYQLTGDESLRESAVKFTNYLYPLREYKGTHDIGFMMNCSYGNANRLSPADSVRSALIQTADNLCGRFNPEIGCIRSWNFGKWNFPVIIDNMMNLDLLFYATRLTGDDKYKELALTHARTTMKNHFRDDYSSYHVVSYNNDGTVEKKCTHQGKSDASSWARGQAWGLYGYTSCYRESKDVQFLRQAENIASLIMRRVKTEDAVPLWDYDAPDTPQTPRDASAAAITASALIELSTLVEDGQAYMEYAGKLLKSLSSDGYLAKPGTNRGFVLMHSTGSLPNGSEIDTPLNYADYYYLEALLRYMQVKEIDYKHI</sequence>
<proteinExistence type="inferred from homology"/>
<dbReference type="InterPro" id="IPR052369">
    <property type="entry name" value="UG_Glycosaminoglycan_Hydrolase"/>
</dbReference>
<organism evidence="5 6">
    <name type="scientific">Bacteroides stercoris</name>
    <dbReference type="NCBI Taxonomy" id="46506"/>
    <lineage>
        <taxon>Bacteria</taxon>
        <taxon>Pseudomonadati</taxon>
        <taxon>Bacteroidota</taxon>
        <taxon>Bacteroidia</taxon>
        <taxon>Bacteroidales</taxon>
        <taxon>Bacteroidaceae</taxon>
        <taxon>Bacteroides</taxon>
    </lineage>
</organism>
<dbReference type="PANTHER" id="PTHR36845:SF1">
    <property type="entry name" value="HYDROLASE, PUTATIVE (AFU_ORTHOLOGUE AFUA_7G05090)-RELATED"/>
    <property type="match status" value="1"/>
</dbReference>
<dbReference type="InterPro" id="IPR032159">
    <property type="entry name" value="DUF4995"/>
</dbReference>
<name>A0A412E3F0_BACSE</name>
<dbReference type="RefSeq" id="WP_117917558.1">
    <property type="nucleotide sequence ID" value="NZ_QRUB01000011.1"/>
</dbReference>
<dbReference type="SUPFAM" id="SSF48208">
    <property type="entry name" value="Six-hairpin glycosidases"/>
    <property type="match status" value="1"/>
</dbReference>
<dbReference type="Proteomes" id="UP000284161">
    <property type="component" value="Unassembled WGS sequence"/>
</dbReference>
<accession>A0A412E3F0</accession>
<feature type="chain" id="PRO_5019003865" evidence="3">
    <location>
        <begin position="20"/>
        <end position="430"/>
    </location>
</feature>
<feature type="domain" description="DUF4995" evidence="4">
    <location>
        <begin position="10"/>
        <end position="75"/>
    </location>
</feature>
<dbReference type="AlphaFoldDB" id="A0A412E3F0"/>
<dbReference type="PANTHER" id="PTHR36845">
    <property type="entry name" value="HYDROLASE, PUTATIVE (AFU_ORTHOLOGUE AFUA_7G05090)-RELATED"/>
    <property type="match status" value="1"/>
</dbReference>
<comment type="similarity">
    <text evidence="2">Belongs to the glycosyl hydrolase 88 family.</text>
</comment>
<comment type="caution">
    <text evidence="5">The sequence shown here is derived from an EMBL/GenBank/DDBJ whole genome shotgun (WGS) entry which is preliminary data.</text>
</comment>
<evidence type="ECO:0000256" key="1">
    <source>
        <dbReference type="ARBA" id="ARBA00022801"/>
    </source>
</evidence>
<dbReference type="InterPro" id="IPR008928">
    <property type="entry name" value="6-hairpin_glycosidase_sf"/>
</dbReference>
<evidence type="ECO:0000256" key="2">
    <source>
        <dbReference type="ARBA" id="ARBA00038358"/>
    </source>
</evidence>
<evidence type="ECO:0000256" key="3">
    <source>
        <dbReference type="SAM" id="SignalP"/>
    </source>
</evidence>
<protein>
    <submittedName>
        <fullName evidence="5">Glucuronyl hydrolase</fullName>
    </submittedName>
</protein>
<evidence type="ECO:0000313" key="6">
    <source>
        <dbReference type="Proteomes" id="UP000284161"/>
    </source>
</evidence>
<dbReference type="PROSITE" id="PS51257">
    <property type="entry name" value="PROKAR_LIPOPROTEIN"/>
    <property type="match status" value="1"/>
</dbReference>
<gene>
    <name evidence="5" type="ORF">DWY58_11775</name>
</gene>
<dbReference type="GO" id="GO:0000272">
    <property type="term" value="P:polysaccharide catabolic process"/>
    <property type="evidence" value="ECO:0007669"/>
    <property type="project" value="TreeGrafter"/>
</dbReference>
<evidence type="ECO:0000259" key="4">
    <source>
        <dbReference type="Pfam" id="PF16386"/>
    </source>
</evidence>
<dbReference type="Pfam" id="PF16386">
    <property type="entry name" value="DUF4995"/>
    <property type="match status" value="1"/>
</dbReference>
<dbReference type="EMBL" id="QRUB01000011">
    <property type="protein sequence ID" value="RGR27196.1"/>
    <property type="molecule type" value="Genomic_DNA"/>
</dbReference>
<dbReference type="InterPro" id="IPR012341">
    <property type="entry name" value="6hp_glycosidase-like_sf"/>
</dbReference>
<reference evidence="5 6" key="1">
    <citation type="submission" date="2018-08" db="EMBL/GenBank/DDBJ databases">
        <title>A genome reference for cultivated species of the human gut microbiota.</title>
        <authorList>
            <person name="Zou Y."/>
            <person name="Xue W."/>
            <person name="Luo G."/>
        </authorList>
    </citation>
    <scope>NUCLEOTIDE SEQUENCE [LARGE SCALE GENOMIC DNA]</scope>
    <source>
        <strain evidence="5 6">AF25-6</strain>
    </source>
</reference>
<feature type="signal peptide" evidence="3">
    <location>
        <begin position="1"/>
        <end position="19"/>
    </location>
</feature>
<keyword evidence="1 5" id="KW-0378">Hydrolase</keyword>
<keyword evidence="3" id="KW-0732">Signal</keyword>
<dbReference type="Gene3D" id="1.50.10.10">
    <property type="match status" value="1"/>
</dbReference>